<evidence type="ECO:0000256" key="6">
    <source>
        <dbReference type="ARBA" id="ARBA00022723"/>
    </source>
</evidence>
<dbReference type="SMART" id="SM00184">
    <property type="entry name" value="RING"/>
    <property type="match status" value="1"/>
</dbReference>
<comment type="subcellular location">
    <subcellularLocation>
        <location evidence="2 11">Cytoplasm</location>
        <location evidence="2 11">Cytosol</location>
    </subcellularLocation>
</comment>
<dbReference type="EC" id="2.3.2.27" evidence="11"/>
<dbReference type="GO" id="GO:0016055">
    <property type="term" value="P:Wnt signaling pathway"/>
    <property type="evidence" value="ECO:0007669"/>
    <property type="project" value="UniProtKB-KW"/>
</dbReference>
<dbReference type="InterPro" id="IPR017907">
    <property type="entry name" value="Znf_RING_CS"/>
</dbReference>
<dbReference type="GO" id="GO:0072572">
    <property type="term" value="F:poly-ADP-D-ribose binding"/>
    <property type="evidence" value="ECO:0007669"/>
    <property type="project" value="UniProtKB-UniRule"/>
</dbReference>
<dbReference type="EMBL" id="IACF01002784">
    <property type="protein sequence ID" value="LAB68425.1"/>
    <property type="molecule type" value="mRNA"/>
</dbReference>
<reference evidence="15" key="1">
    <citation type="journal article" date="2018" name="Biosci. Biotechnol. Biochem.">
        <title>Polysaccharide hydrolase of the hadal zone amphipods Hirondellea gigas.</title>
        <authorList>
            <person name="Kobayashi H."/>
            <person name="Nagahama T."/>
            <person name="Arai W."/>
            <person name="Sasagawa Y."/>
            <person name="Umeda M."/>
            <person name="Hayashi T."/>
            <person name="Nikaido I."/>
            <person name="Watanabe H."/>
            <person name="Oguri K."/>
            <person name="Kitazato H."/>
            <person name="Fujioka K."/>
            <person name="Kido Y."/>
            <person name="Takami H."/>
        </authorList>
    </citation>
    <scope>NUCLEOTIDE SEQUENCE</scope>
    <source>
        <tissue evidence="15">Whole body</tissue>
    </source>
</reference>
<proteinExistence type="evidence at transcript level"/>
<evidence type="ECO:0000256" key="9">
    <source>
        <dbReference type="ARBA" id="ARBA00022833"/>
    </source>
</evidence>
<dbReference type="InterPro" id="IPR004170">
    <property type="entry name" value="WWE_dom"/>
</dbReference>
<dbReference type="PROSITE" id="PS00518">
    <property type="entry name" value="ZF_RING_1"/>
    <property type="match status" value="1"/>
</dbReference>
<evidence type="ECO:0000313" key="15">
    <source>
        <dbReference type="EMBL" id="LAB68425.1"/>
    </source>
</evidence>
<comment type="domain">
    <text evidence="11">The WWE domain mediates non-covalent poly(ADP-ribose)-binding.</text>
</comment>
<dbReference type="PANTHER" id="PTHR13417">
    <property type="entry name" value="E3 UBIQUITIN-PROTEIN LIGASE RNF146"/>
    <property type="match status" value="1"/>
</dbReference>
<evidence type="ECO:0000256" key="7">
    <source>
        <dbReference type="ARBA" id="ARBA00022771"/>
    </source>
</evidence>
<evidence type="ECO:0000256" key="5">
    <source>
        <dbReference type="ARBA" id="ARBA00022687"/>
    </source>
</evidence>
<evidence type="ECO:0000256" key="4">
    <source>
        <dbReference type="ARBA" id="ARBA00022679"/>
    </source>
</evidence>
<dbReference type="UniPathway" id="UPA00143"/>
<dbReference type="GO" id="GO:0051865">
    <property type="term" value="P:protein autoubiquitination"/>
    <property type="evidence" value="ECO:0007669"/>
    <property type="project" value="UniProtKB-UniRule"/>
</dbReference>
<feature type="region of interest" description="Disordered" evidence="12">
    <location>
        <begin position="116"/>
        <end position="178"/>
    </location>
</feature>
<dbReference type="InterPro" id="IPR037197">
    <property type="entry name" value="WWE_dom_sf"/>
</dbReference>
<evidence type="ECO:0000256" key="3">
    <source>
        <dbReference type="ARBA" id="ARBA00022490"/>
    </source>
</evidence>
<dbReference type="SUPFAM" id="SSF117839">
    <property type="entry name" value="WWE domain"/>
    <property type="match status" value="1"/>
</dbReference>
<keyword evidence="5" id="KW-0879">Wnt signaling pathway</keyword>
<evidence type="ECO:0000256" key="2">
    <source>
        <dbReference type="ARBA" id="ARBA00004514"/>
    </source>
</evidence>
<evidence type="ECO:0000259" key="13">
    <source>
        <dbReference type="PROSITE" id="PS50089"/>
    </source>
</evidence>
<comment type="PTM">
    <text evidence="11">Ubiquitinated; autoubiquitinated.</text>
</comment>
<dbReference type="SMART" id="SM00678">
    <property type="entry name" value="WWE"/>
    <property type="match status" value="1"/>
</dbReference>
<dbReference type="SUPFAM" id="SSF57850">
    <property type="entry name" value="RING/U-box"/>
    <property type="match status" value="1"/>
</dbReference>
<dbReference type="PROSITE" id="PS50918">
    <property type="entry name" value="WWE"/>
    <property type="match status" value="1"/>
</dbReference>
<dbReference type="InterPro" id="IPR001841">
    <property type="entry name" value="Znf_RING"/>
</dbReference>
<dbReference type="GO" id="GO:0005634">
    <property type="term" value="C:nucleus"/>
    <property type="evidence" value="ECO:0007669"/>
    <property type="project" value="TreeGrafter"/>
</dbReference>
<dbReference type="Pfam" id="PF13920">
    <property type="entry name" value="zf-C3HC4_3"/>
    <property type="match status" value="1"/>
</dbReference>
<feature type="compositionally biased region" description="Low complexity" evidence="12">
    <location>
        <begin position="123"/>
        <end position="141"/>
    </location>
</feature>
<keyword evidence="9 11" id="KW-0862">Zinc</keyword>
<accession>A0A2P2I327</accession>
<evidence type="ECO:0000259" key="14">
    <source>
        <dbReference type="PROSITE" id="PS50918"/>
    </source>
</evidence>
<evidence type="ECO:0000256" key="10">
    <source>
        <dbReference type="PROSITE-ProRule" id="PRU00175"/>
    </source>
</evidence>
<keyword evidence="8 11" id="KW-0833">Ubl conjugation pathway</keyword>
<keyword evidence="3 11" id="KW-0963">Cytoplasm</keyword>
<dbReference type="CDD" id="cd16546">
    <property type="entry name" value="RING-HC_RNF146"/>
    <property type="match status" value="1"/>
</dbReference>
<comment type="function">
    <text evidence="11">E3 ubiquitin-protein ligase that specifically binds poly-ADP-ribosylated proteins and mediates their ubiquitination and subsequent degradation.</text>
</comment>
<keyword evidence="6 11" id="KW-0479">Metal-binding</keyword>
<dbReference type="PROSITE" id="PS50089">
    <property type="entry name" value="ZF_RING_2"/>
    <property type="match status" value="1"/>
</dbReference>
<dbReference type="Gene3D" id="3.30.720.50">
    <property type="match status" value="1"/>
</dbReference>
<dbReference type="GO" id="GO:0061630">
    <property type="term" value="F:ubiquitin protein ligase activity"/>
    <property type="evidence" value="ECO:0007669"/>
    <property type="project" value="UniProtKB-UniRule"/>
</dbReference>
<evidence type="ECO:0000256" key="8">
    <source>
        <dbReference type="ARBA" id="ARBA00022786"/>
    </source>
</evidence>
<dbReference type="InterPro" id="IPR018123">
    <property type="entry name" value="WWE-dom_subgr"/>
</dbReference>
<dbReference type="InterPro" id="IPR013083">
    <property type="entry name" value="Znf_RING/FYVE/PHD"/>
</dbReference>
<protein>
    <recommendedName>
        <fullName evidence="11">E3 ubiquitin-protein ligase</fullName>
        <ecNumber evidence="11">2.3.2.27</ecNumber>
    </recommendedName>
</protein>
<dbReference type="GO" id="GO:0005829">
    <property type="term" value="C:cytosol"/>
    <property type="evidence" value="ECO:0007669"/>
    <property type="project" value="UniProtKB-SubCell"/>
</dbReference>
<feature type="domain" description="RING-type" evidence="13">
    <location>
        <begin position="45"/>
        <end position="84"/>
    </location>
</feature>
<sequence length="283" mass="30801">MTDHESVTSTLDSKPEASKVTSTADCRASDAATDTDNDDEYDSVCAVCLQEMIHPVRLPCTHIFCFLCLKGVTLTRGYLCPLCRGNIPAEFLKQPTLVTPPPAKHVVVPVKAVVVQDRRSRRSSSSNGCRTRSQTQRSSSTDAATAGGGDRSSSQNNTTNSTSSTSGSSTSSTSSSSPAYQWFYEGRNGWWRYDARTNEELEAAHVAEEENLTMLLAGHNFTIDLLNMTQCRADGGGLTRNIKRDSPLCQAKGTAGLHSSTLAKAEARRYELRAQHKKKKNDT</sequence>
<dbReference type="PANTHER" id="PTHR13417:SF2">
    <property type="entry name" value="E3 UBIQUITIN-PROTEIN LIGASE RNF146"/>
    <property type="match status" value="1"/>
</dbReference>
<feature type="compositionally biased region" description="Low complexity" evidence="12">
    <location>
        <begin position="152"/>
        <end position="177"/>
    </location>
</feature>
<dbReference type="Pfam" id="PF02825">
    <property type="entry name" value="WWE"/>
    <property type="match status" value="1"/>
</dbReference>
<organism evidence="15">
    <name type="scientific">Hirondellea gigas</name>
    <dbReference type="NCBI Taxonomy" id="1518452"/>
    <lineage>
        <taxon>Eukaryota</taxon>
        <taxon>Metazoa</taxon>
        <taxon>Ecdysozoa</taxon>
        <taxon>Arthropoda</taxon>
        <taxon>Crustacea</taxon>
        <taxon>Multicrustacea</taxon>
        <taxon>Malacostraca</taxon>
        <taxon>Eumalacostraca</taxon>
        <taxon>Peracarida</taxon>
        <taxon>Amphipoda</taxon>
        <taxon>Amphilochidea</taxon>
        <taxon>Lysianassida</taxon>
        <taxon>Lysianassidira</taxon>
        <taxon>Lysianassoidea</taxon>
        <taxon>Lysianassidae</taxon>
        <taxon>Hirondellea</taxon>
    </lineage>
</organism>
<dbReference type="InterPro" id="IPR033509">
    <property type="entry name" value="RNF146"/>
</dbReference>
<dbReference type="InterPro" id="IPR044110">
    <property type="entry name" value="RING-HC_RNF146"/>
</dbReference>
<keyword evidence="4 11" id="KW-0808">Transferase</keyword>
<keyword evidence="7 10" id="KW-0863">Zinc-finger</keyword>
<dbReference type="GO" id="GO:0008270">
    <property type="term" value="F:zinc ion binding"/>
    <property type="evidence" value="ECO:0007669"/>
    <property type="project" value="UniProtKB-UniRule"/>
</dbReference>
<evidence type="ECO:0000256" key="11">
    <source>
        <dbReference type="RuleBase" id="RU367115"/>
    </source>
</evidence>
<name>A0A2P2I327_9CRUS</name>
<comment type="pathway">
    <text evidence="11">Protein modification; protein ubiquitination.</text>
</comment>
<dbReference type="AlphaFoldDB" id="A0A2P2I327"/>
<dbReference type="GO" id="GO:0006511">
    <property type="term" value="P:ubiquitin-dependent protein catabolic process"/>
    <property type="evidence" value="ECO:0007669"/>
    <property type="project" value="UniProtKB-UniRule"/>
</dbReference>
<comment type="catalytic activity">
    <reaction evidence="1 11">
        <text>S-ubiquitinyl-[E2 ubiquitin-conjugating enzyme]-L-cysteine + [acceptor protein]-L-lysine = [E2 ubiquitin-conjugating enzyme]-L-cysteine + N(6)-ubiquitinyl-[acceptor protein]-L-lysine.</text>
        <dbReference type="EC" id="2.3.2.27"/>
    </reaction>
</comment>
<feature type="domain" description="WWE" evidence="14">
    <location>
        <begin position="168"/>
        <end position="244"/>
    </location>
</feature>
<evidence type="ECO:0000256" key="1">
    <source>
        <dbReference type="ARBA" id="ARBA00000900"/>
    </source>
</evidence>
<evidence type="ECO:0000256" key="12">
    <source>
        <dbReference type="SAM" id="MobiDB-lite"/>
    </source>
</evidence>
<dbReference type="Gene3D" id="3.30.40.10">
    <property type="entry name" value="Zinc/RING finger domain, C3HC4 (zinc finger)"/>
    <property type="match status" value="1"/>
</dbReference>